<evidence type="ECO:0000313" key="9">
    <source>
        <dbReference type="EMBL" id="MFC4997150.1"/>
    </source>
</evidence>
<protein>
    <submittedName>
        <fullName evidence="9">DedA family protein</fullName>
    </submittedName>
</protein>
<evidence type="ECO:0000256" key="6">
    <source>
        <dbReference type="ARBA" id="ARBA00023136"/>
    </source>
</evidence>
<dbReference type="InterPro" id="IPR032818">
    <property type="entry name" value="DedA-like"/>
</dbReference>
<keyword evidence="6 7" id="KW-0472">Membrane</keyword>
<reference evidence="10" key="1">
    <citation type="journal article" date="2019" name="Int. J. Syst. Evol. Microbiol.">
        <title>The Global Catalogue of Microorganisms (GCM) 10K type strain sequencing project: providing services to taxonomists for standard genome sequencing and annotation.</title>
        <authorList>
            <consortium name="The Broad Institute Genomics Platform"/>
            <consortium name="The Broad Institute Genome Sequencing Center for Infectious Disease"/>
            <person name="Wu L."/>
            <person name="Ma J."/>
        </authorList>
    </citation>
    <scope>NUCLEOTIDE SEQUENCE [LARGE SCALE GENOMIC DNA]</scope>
    <source>
        <strain evidence="10">CGMCC 4.7152</strain>
    </source>
</reference>
<evidence type="ECO:0000259" key="8">
    <source>
        <dbReference type="Pfam" id="PF09335"/>
    </source>
</evidence>
<dbReference type="InterPro" id="IPR032816">
    <property type="entry name" value="VTT_dom"/>
</dbReference>
<evidence type="ECO:0000256" key="3">
    <source>
        <dbReference type="ARBA" id="ARBA00022475"/>
    </source>
</evidence>
<dbReference type="RefSeq" id="WP_380113384.1">
    <property type="nucleotide sequence ID" value="NZ_JBHSIU010000008.1"/>
</dbReference>
<dbReference type="Proteomes" id="UP001595912">
    <property type="component" value="Unassembled WGS sequence"/>
</dbReference>
<evidence type="ECO:0000256" key="2">
    <source>
        <dbReference type="ARBA" id="ARBA00010792"/>
    </source>
</evidence>
<keyword evidence="3" id="KW-1003">Cell membrane</keyword>
<evidence type="ECO:0000256" key="5">
    <source>
        <dbReference type="ARBA" id="ARBA00022989"/>
    </source>
</evidence>
<feature type="transmembrane region" description="Helical" evidence="7">
    <location>
        <begin position="52"/>
        <end position="73"/>
    </location>
</feature>
<comment type="subcellular location">
    <subcellularLocation>
        <location evidence="1">Cell membrane</location>
        <topology evidence="1">Multi-pass membrane protein</topology>
    </subcellularLocation>
</comment>
<feature type="domain" description="VTT" evidence="8">
    <location>
        <begin position="32"/>
        <end position="159"/>
    </location>
</feature>
<proteinExistence type="inferred from homology"/>
<organism evidence="9 10">
    <name type="scientific">Dactylosporangium cerinum</name>
    <dbReference type="NCBI Taxonomy" id="1434730"/>
    <lineage>
        <taxon>Bacteria</taxon>
        <taxon>Bacillati</taxon>
        <taxon>Actinomycetota</taxon>
        <taxon>Actinomycetes</taxon>
        <taxon>Micromonosporales</taxon>
        <taxon>Micromonosporaceae</taxon>
        <taxon>Dactylosporangium</taxon>
    </lineage>
</organism>
<feature type="transmembrane region" description="Helical" evidence="7">
    <location>
        <begin position="140"/>
        <end position="158"/>
    </location>
</feature>
<comment type="similarity">
    <text evidence="2">Belongs to the DedA family.</text>
</comment>
<comment type="caution">
    <text evidence="9">The sequence shown here is derived from an EMBL/GenBank/DDBJ whole genome shotgun (WGS) entry which is preliminary data.</text>
</comment>
<dbReference type="EMBL" id="JBHSIU010000008">
    <property type="protein sequence ID" value="MFC4997150.1"/>
    <property type="molecule type" value="Genomic_DNA"/>
</dbReference>
<evidence type="ECO:0000313" key="10">
    <source>
        <dbReference type="Proteomes" id="UP001595912"/>
    </source>
</evidence>
<sequence>MVDAVMDLVAAPGVLYATILVLLTVDAFIPIVPAQALMIGGGILSTTGHVELLLLVAAGALGAVSGDLLAFLLGRRLARRDADTPQRLARRKPRAITLRLNEAMRKHIFLAVLLCRFVPAGRMITAIYAGRNGMSTRRFASYDVVAATLWASYGALLGHFGGEAIAESSWLPLVLVAAAALLFLAGAPLLGLAGRLRKRSAARAVTSAVVASGPVVSGASSGTGAAARADAAMPLPTATGSAAGVDGLVVSGSGAKVAPRQGAVNSRRSSGRLSVAEGLATKVGLAVRAMRVAGAIPMMRVAGSMPVVAASPQPVRRRCRRTAMETLAAAEPLAAIEVLVAAEAVAAAESVVVQVNGLQNAS</sequence>
<accession>A0ABV9VLB3</accession>
<keyword evidence="4 7" id="KW-0812">Transmembrane</keyword>
<name>A0ABV9VLB3_9ACTN</name>
<dbReference type="PANTHER" id="PTHR30353:SF0">
    <property type="entry name" value="TRANSMEMBRANE PROTEIN"/>
    <property type="match status" value="1"/>
</dbReference>
<evidence type="ECO:0000256" key="7">
    <source>
        <dbReference type="SAM" id="Phobius"/>
    </source>
</evidence>
<evidence type="ECO:0000256" key="4">
    <source>
        <dbReference type="ARBA" id="ARBA00022692"/>
    </source>
</evidence>
<gene>
    <name evidence="9" type="ORF">ACFPIJ_04850</name>
</gene>
<feature type="transmembrane region" description="Helical" evidence="7">
    <location>
        <begin position="170"/>
        <end position="193"/>
    </location>
</feature>
<keyword evidence="5 7" id="KW-1133">Transmembrane helix</keyword>
<keyword evidence="10" id="KW-1185">Reference proteome</keyword>
<feature type="transmembrane region" description="Helical" evidence="7">
    <location>
        <begin position="15"/>
        <end position="40"/>
    </location>
</feature>
<dbReference type="PANTHER" id="PTHR30353">
    <property type="entry name" value="INNER MEMBRANE PROTEIN DEDA-RELATED"/>
    <property type="match status" value="1"/>
</dbReference>
<dbReference type="Pfam" id="PF09335">
    <property type="entry name" value="VTT_dom"/>
    <property type="match status" value="1"/>
</dbReference>
<evidence type="ECO:0000256" key="1">
    <source>
        <dbReference type="ARBA" id="ARBA00004651"/>
    </source>
</evidence>